<protein>
    <submittedName>
        <fullName evidence="3">Uncharacterized protein</fullName>
    </submittedName>
</protein>
<dbReference type="EMBL" id="BGPR01003761">
    <property type="protein sequence ID" value="GBM92087.1"/>
    <property type="molecule type" value="Genomic_DNA"/>
</dbReference>
<dbReference type="Proteomes" id="UP000499080">
    <property type="component" value="Unassembled WGS sequence"/>
</dbReference>
<gene>
    <name evidence="3" type="ORF">AVEN_79687_1</name>
</gene>
<name>A0A4Y2JQ97_ARAVE</name>
<keyword evidence="1" id="KW-0812">Transmembrane</keyword>
<keyword evidence="1" id="KW-1133">Transmembrane helix</keyword>
<sequence>MGSGAWVGVLYVVVIVESLAPSSCFTLVQLFRNFSTTGTCFSVVEHCRCFLRKASNYLGSCDTFRPEEIDDCFLLLLGAYVLAVLPCLRFNRTKRKGVITIKPRPLDHNDTSTLLIATIFSS</sequence>
<proteinExistence type="predicted"/>
<dbReference type="AlphaFoldDB" id="A0A4Y2JQ97"/>
<feature type="chain" id="PRO_5021482266" evidence="2">
    <location>
        <begin position="25"/>
        <end position="122"/>
    </location>
</feature>
<keyword evidence="2" id="KW-0732">Signal</keyword>
<evidence type="ECO:0000313" key="4">
    <source>
        <dbReference type="Proteomes" id="UP000499080"/>
    </source>
</evidence>
<reference evidence="3 4" key="1">
    <citation type="journal article" date="2019" name="Sci. Rep.">
        <title>Orb-weaving spider Araneus ventricosus genome elucidates the spidroin gene catalogue.</title>
        <authorList>
            <person name="Kono N."/>
            <person name="Nakamura H."/>
            <person name="Ohtoshi R."/>
            <person name="Moran D.A.P."/>
            <person name="Shinohara A."/>
            <person name="Yoshida Y."/>
            <person name="Fujiwara M."/>
            <person name="Mori M."/>
            <person name="Tomita M."/>
            <person name="Arakawa K."/>
        </authorList>
    </citation>
    <scope>NUCLEOTIDE SEQUENCE [LARGE SCALE GENOMIC DNA]</scope>
</reference>
<organism evidence="3 4">
    <name type="scientific">Araneus ventricosus</name>
    <name type="common">Orbweaver spider</name>
    <name type="synonym">Epeira ventricosa</name>
    <dbReference type="NCBI Taxonomy" id="182803"/>
    <lineage>
        <taxon>Eukaryota</taxon>
        <taxon>Metazoa</taxon>
        <taxon>Ecdysozoa</taxon>
        <taxon>Arthropoda</taxon>
        <taxon>Chelicerata</taxon>
        <taxon>Arachnida</taxon>
        <taxon>Araneae</taxon>
        <taxon>Araneomorphae</taxon>
        <taxon>Entelegynae</taxon>
        <taxon>Araneoidea</taxon>
        <taxon>Araneidae</taxon>
        <taxon>Araneus</taxon>
    </lineage>
</organism>
<comment type="caution">
    <text evidence="3">The sequence shown here is derived from an EMBL/GenBank/DDBJ whole genome shotgun (WGS) entry which is preliminary data.</text>
</comment>
<keyword evidence="4" id="KW-1185">Reference proteome</keyword>
<keyword evidence="1" id="KW-0472">Membrane</keyword>
<feature type="signal peptide" evidence="2">
    <location>
        <begin position="1"/>
        <end position="24"/>
    </location>
</feature>
<evidence type="ECO:0000256" key="2">
    <source>
        <dbReference type="SAM" id="SignalP"/>
    </source>
</evidence>
<feature type="transmembrane region" description="Helical" evidence="1">
    <location>
        <begin position="73"/>
        <end position="91"/>
    </location>
</feature>
<evidence type="ECO:0000313" key="3">
    <source>
        <dbReference type="EMBL" id="GBM92087.1"/>
    </source>
</evidence>
<evidence type="ECO:0000256" key="1">
    <source>
        <dbReference type="SAM" id="Phobius"/>
    </source>
</evidence>
<accession>A0A4Y2JQ97</accession>